<evidence type="ECO:0000256" key="2">
    <source>
        <dbReference type="ARBA" id="ARBA00023125"/>
    </source>
</evidence>
<organism evidence="7 8">
    <name type="scientific">Fibrella aestuarina BUZ 2</name>
    <dbReference type="NCBI Taxonomy" id="1166018"/>
    <lineage>
        <taxon>Bacteria</taxon>
        <taxon>Pseudomonadati</taxon>
        <taxon>Bacteroidota</taxon>
        <taxon>Cytophagia</taxon>
        <taxon>Cytophagales</taxon>
        <taxon>Spirosomataceae</taxon>
        <taxon>Fibrella</taxon>
    </lineage>
</organism>
<dbReference type="PANTHER" id="PTHR43280:SF29">
    <property type="entry name" value="ARAC-FAMILY TRANSCRIPTIONAL REGULATOR"/>
    <property type="match status" value="1"/>
</dbReference>
<dbReference type="Proteomes" id="UP000011058">
    <property type="component" value="Chromosome"/>
</dbReference>
<keyword evidence="4" id="KW-1133">Transmembrane helix</keyword>
<name>I0KBR4_9BACT</name>
<feature type="transmembrane region" description="Helical" evidence="4">
    <location>
        <begin position="274"/>
        <end position="293"/>
    </location>
</feature>
<dbReference type="InterPro" id="IPR009057">
    <property type="entry name" value="Homeodomain-like_sf"/>
</dbReference>
<dbReference type="RefSeq" id="WP_015332666.1">
    <property type="nucleotide sequence ID" value="NC_020054.1"/>
</dbReference>
<evidence type="ECO:0000256" key="4">
    <source>
        <dbReference type="SAM" id="Phobius"/>
    </source>
</evidence>
<feature type="transmembrane region" description="Helical" evidence="4">
    <location>
        <begin position="202"/>
        <end position="221"/>
    </location>
</feature>
<dbReference type="PROSITE" id="PS00041">
    <property type="entry name" value="HTH_ARAC_FAMILY_1"/>
    <property type="match status" value="1"/>
</dbReference>
<dbReference type="PATRIC" id="fig|1166018.3.peg.5340"/>
<keyword evidence="5" id="KW-0732">Signal</keyword>
<dbReference type="PROSITE" id="PS01124">
    <property type="entry name" value="HTH_ARAC_FAMILY_2"/>
    <property type="match status" value="1"/>
</dbReference>
<accession>I0KBR4</accession>
<dbReference type="SMART" id="SM00342">
    <property type="entry name" value="HTH_ARAC"/>
    <property type="match status" value="1"/>
</dbReference>
<dbReference type="EMBL" id="HE796683">
    <property type="protein sequence ID" value="CCH01567.1"/>
    <property type="molecule type" value="Genomic_DNA"/>
</dbReference>
<sequence length="550" mass="63279">MKRICLIHWLFIFLAFPAMAQQPTQAVLYRFVITEVPANTPHDATLYLTGNFTKWNSAPPDYRFKKQPDGTYQVFMRSDLPRIEYKVTRGDWTSVEGRGNGKVRPNRVLFRNEVSRQPHDVDIHIQSWEDLSGTFEFFSLYDLLLLFSVFQGLLLIITIPSIQNYNRPANRWLVLLLGLTSVLLLMRFVGTNRNVAQAYAKLQLLPDLLLFLYAPIFFIYLRKLLFNTNRPAAGWWRHFLPAVLQVAIYMPFLLTDNKELQLKMVNHDPWLQGVFLGVGLLGLIYNSIYWWLCRRAITAYREHYQMTQSTEHQVHYLNAVLALQAVCLGLWAFFFVLVGIGSAADLDILEIAGTNVDIIWLTFSSIIFLLGYYAIHQPEIFKLPDTQHLPLLEETTEPGQPATELVAEPAGNVPAATPTSKAAASEPTETLLELKQQVDAFMRRHKPYTNPNLTLAELALRMKLPPHVLSKVINEGYQKNFFDFINQLRIDELKTRLNDPRFRSYTLLSMAFEVGFNSKTAFNRSFKKLTNQTPSEYMHTHPSGVTIIDE</sequence>
<dbReference type="Pfam" id="PF12833">
    <property type="entry name" value="HTH_18"/>
    <property type="match status" value="1"/>
</dbReference>
<evidence type="ECO:0000259" key="6">
    <source>
        <dbReference type="PROSITE" id="PS01124"/>
    </source>
</evidence>
<reference evidence="7 8" key="1">
    <citation type="journal article" date="2012" name="J. Bacteriol.">
        <title>Genome Sequence of Fibrella aestuarina BUZ 2T, a Filamentous Marine Bacterium.</title>
        <authorList>
            <person name="Filippini M."/>
            <person name="Qi W."/>
            <person name="Blom J."/>
            <person name="Goesmann A."/>
            <person name="Smits T.H."/>
            <person name="Bagheri H.C."/>
        </authorList>
    </citation>
    <scope>NUCLEOTIDE SEQUENCE [LARGE SCALE GENOMIC DNA]</scope>
    <source>
        <strain evidence="8">BUZ 2T</strain>
    </source>
</reference>
<dbReference type="STRING" id="1166018.FAES_3560"/>
<keyword evidence="2" id="KW-0238">DNA-binding</keyword>
<feature type="transmembrane region" description="Helical" evidence="4">
    <location>
        <begin position="138"/>
        <end position="160"/>
    </location>
</feature>
<gene>
    <name evidence="7" type="ORF">FAES_3560</name>
</gene>
<feature type="transmembrane region" description="Helical" evidence="4">
    <location>
        <begin position="314"/>
        <end position="338"/>
    </location>
</feature>
<dbReference type="GO" id="GO:0003700">
    <property type="term" value="F:DNA-binding transcription factor activity"/>
    <property type="evidence" value="ECO:0007669"/>
    <property type="project" value="InterPro"/>
</dbReference>
<evidence type="ECO:0000256" key="5">
    <source>
        <dbReference type="SAM" id="SignalP"/>
    </source>
</evidence>
<keyword evidence="3" id="KW-0804">Transcription</keyword>
<dbReference type="Gene3D" id="1.10.10.60">
    <property type="entry name" value="Homeodomain-like"/>
    <property type="match status" value="2"/>
</dbReference>
<dbReference type="HOGENOM" id="CLU_436641_0_0_10"/>
<dbReference type="InterPro" id="IPR018062">
    <property type="entry name" value="HTH_AraC-typ_CS"/>
</dbReference>
<dbReference type="SUPFAM" id="SSF46689">
    <property type="entry name" value="Homeodomain-like"/>
    <property type="match status" value="1"/>
</dbReference>
<evidence type="ECO:0000256" key="1">
    <source>
        <dbReference type="ARBA" id="ARBA00023015"/>
    </source>
</evidence>
<evidence type="ECO:0000256" key="3">
    <source>
        <dbReference type="ARBA" id="ARBA00023163"/>
    </source>
</evidence>
<keyword evidence="1" id="KW-0805">Transcription regulation</keyword>
<keyword evidence="4" id="KW-0472">Membrane</keyword>
<proteinExistence type="predicted"/>
<protein>
    <submittedName>
        <fullName evidence="7">Transcriptional regulator, AraC family</fullName>
    </submittedName>
</protein>
<dbReference type="GO" id="GO:0043565">
    <property type="term" value="F:sequence-specific DNA binding"/>
    <property type="evidence" value="ECO:0007669"/>
    <property type="project" value="InterPro"/>
</dbReference>
<feature type="transmembrane region" description="Helical" evidence="4">
    <location>
        <begin position="172"/>
        <end position="190"/>
    </location>
</feature>
<feature type="domain" description="HTH araC/xylS-type" evidence="6">
    <location>
        <begin position="436"/>
        <end position="540"/>
    </location>
</feature>
<dbReference type="OrthoDB" id="5492415at2"/>
<evidence type="ECO:0000313" key="8">
    <source>
        <dbReference type="Proteomes" id="UP000011058"/>
    </source>
</evidence>
<dbReference type="InterPro" id="IPR018060">
    <property type="entry name" value="HTH_AraC"/>
</dbReference>
<feature type="chain" id="PRO_5003630440" evidence="5">
    <location>
        <begin position="21"/>
        <end position="550"/>
    </location>
</feature>
<feature type="transmembrane region" description="Helical" evidence="4">
    <location>
        <begin position="358"/>
        <end position="375"/>
    </location>
</feature>
<dbReference type="KEGG" id="fae:FAES_3560"/>
<keyword evidence="4" id="KW-0812">Transmembrane</keyword>
<evidence type="ECO:0000313" key="7">
    <source>
        <dbReference type="EMBL" id="CCH01567.1"/>
    </source>
</evidence>
<dbReference type="PANTHER" id="PTHR43280">
    <property type="entry name" value="ARAC-FAMILY TRANSCRIPTIONAL REGULATOR"/>
    <property type="match status" value="1"/>
</dbReference>
<feature type="transmembrane region" description="Helical" evidence="4">
    <location>
        <begin position="233"/>
        <end position="254"/>
    </location>
</feature>
<feature type="signal peptide" evidence="5">
    <location>
        <begin position="1"/>
        <end position="20"/>
    </location>
</feature>
<dbReference type="eggNOG" id="COG2207">
    <property type="taxonomic scope" value="Bacteria"/>
</dbReference>
<dbReference type="AlphaFoldDB" id="I0KBR4"/>
<keyword evidence="8" id="KW-1185">Reference proteome</keyword>